<keyword evidence="6" id="KW-0472">Membrane</keyword>
<dbReference type="EMBL" id="AP025739">
    <property type="protein sequence ID" value="BDI32767.1"/>
    <property type="molecule type" value="Genomic_DNA"/>
</dbReference>
<dbReference type="InterPro" id="IPR036737">
    <property type="entry name" value="OmpA-like_sf"/>
</dbReference>
<dbReference type="Pfam" id="PF13677">
    <property type="entry name" value="MotB_plug"/>
    <property type="match status" value="1"/>
</dbReference>
<keyword evidence="5" id="KW-1133">Transmembrane helix</keyword>
<dbReference type="RefSeq" id="WP_119319534.1">
    <property type="nucleotide sequence ID" value="NZ_AP025739.1"/>
</dbReference>
<dbReference type="CDD" id="cd07185">
    <property type="entry name" value="OmpA_C-like"/>
    <property type="match status" value="1"/>
</dbReference>
<dbReference type="OrthoDB" id="9815217at2"/>
<dbReference type="PANTHER" id="PTHR30329">
    <property type="entry name" value="STATOR ELEMENT OF FLAGELLAR MOTOR COMPLEX"/>
    <property type="match status" value="1"/>
</dbReference>
<evidence type="ECO:0000256" key="6">
    <source>
        <dbReference type="ARBA" id="ARBA00023136"/>
    </source>
</evidence>
<keyword evidence="4" id="KW-0812">Transmembrane</keyword>
<evidence type="ECO:0000256" key="2">
    <source>
        <dbReference type="ARBA" id="ARBA00008914"/>
    </source>
</evidence>
<keyword evidence="3" id="KW-1003">Cell membrane</keyword>
<dbReference type="FunCoup" id="A0A402CPY2">
    <property type="interactions" value="239"/>
</dbReference>
<dbReference type="Gene3D" id="3.30.1330.60">
    <property type="entry name" value="OmpA-like domain"/>
    <property type="match status" value="1"/>
</dbReference>
<dbReference type="AlphaFoldDB" id="A0A402CPY2"/>
<dbReference type="GO" id="GO:0005886">
    <property type="term" value="C:plasma membrane"/>
    <property type="evidence" value="ECO:0007669"/>
    <property type="project" value="UniProtKB-SubCell"/>
</dbReference>
<evidence type="ECO:0000256" key="5">
    <source>
        <dbReference type="ARBA" id="ARBA00022989"/>
    </source>
</evidence>
<dbReference type="SUPFAM" id="SSF103088">
    <property type="entry name" value="OmpA-like"/>
    <property type="match status" value="1"/>
</dbReference>
<dbReference type="Pfam" id="PF00691">
    <property type="entry name" value="OmpA"/>
    <property type="match status" value="1"/>
</dbReference>
<dbReference type="InterPro" id="IPR006665">
    <property type="entry name" value="OmpA-like"/>
</dbReference>
<protein>
    <submittedName>
        <fullName evidence="7">Chemotaxis protein MotB</fullName>
    </submittedName>
</protein>
<sequence length="265" mass="29392">MAGRRKKRGGGEGEHENAERWLLTYADMITLLVAFFIMLYAMSIMNMTKFEQLATSVRSGFGGSMMNGAPNITHGGGLSGSPAIVTDSRTPQMPPAPQEFPKLAKPTGDLADQKKLDRAYMIMSAYIQKNKLSRVMNVVQTSRGVVVTVMTDKMLFAKGEADLKPDEMGLLDEIAKVVNTVPNQVSVEGHTDNLAIHTMRYPSNWELSVTRATTVLRYFEAHNVSPRRMEAAGYADQRPIVSNDSEDGRARNRRVEIVLLRQNQA</sequence>
<dbReference type="PANTHER" id="PTHR30329:SF21">
    <property type="entry name" value="LIPOPROTEIN YIAD-RELATED"/>
    <property type="match status" value="1"/>
</dbReference>
<dbReference type="PROSITE" id="PS51123">
    <property type="entry name" value="OMPA_2"/>
    <property type="match status" value="1"/>
</dbReference>
<dbReference type="InterPro" id="IPR025713">
    <property type="entry name" value="MotB-like_N_dom"/>
</dbReference>
<gene>
    <name evidence="7" type="ORF">CCAX7_48180</name>
</gene>
<dbReference type="KEGG" id="ccot:CCAX7_48180"/>
<accession>A0A402CPY2</accession>
<evidence type="ECO:0000313" key="7">
    <source>
        <dbReference type="EMBL" id="BDI32767.1"/>
    </source>
</evidence>
<evidence type="ECO:0000256" key="3">
    <source>
        <dbReference type="ARBA" id="ARBA00022475"/>
    </source>
</evidence>
<proteinExistence type="inferred from homology"/>
<comment type="similarity">
    <text evidence="2">Belongs to the MotB family.</text>
</comment>
<reference evidence="7 8" key="1">
    <citation type="journal article" date="2019" name="Int. J. Syst. Evol. Microbiol.">
        <title>Capsulimonas corticalis gen. nov., sp. nov., an aerobic capsulated bacterium, of a novel bacterial order, Capsulimonadales ord. nov., of the class Armatimonadia of the phylum Armatimonadetes.</title>
        <authorList>
            <person name="Li J."/>
            <person name="Kudo C."/>
            <person name="Tonouchi A."/>
        </authorList>
    </citation>
    <scope>NUCLEOTIDE SEQUENCE [LARGE SCALE GENOMIC DNA]</scope>
    <source>
        <strain evidence="7 8">AX-7</strain>
    </source>
</reference>
<keyword evidence="8" id="KW-1185">Reference proteome</keyword>
<dbReference type="InterPro" id="IPR050330">
    <property type="entry name" value="Bact_OuterMem_StrucFunc"/>
</dbReference>
<evidence type="ECO:0000256" key="4">
    <source>
        <dbReference type="ARBA" id="ARBA00022692"/>
    </source>
</evidence>
<dbReference type="Proteomes" id="UP000287394">
    <property type="component" value="Chromosome"/>
</dbReference>
<evidence type="ECO:0000256" key="1">
    <source>
        <dbReference type="ARBA" id="ARBA00004162"/>
    </source>
</evidence>
<evidence type="ECO:0000313" key="8">
    <source>
        <dbReference type="Proteomes" id="UP000287394"/>
    </source>
</evidence>
<name>A0A402CPY2_9BACT</name>
<organism evidence="7 8">
    <name type="scientific">Capsulimonas corticalis</name>
    <dbReference type="NCBI Taxonomy" id="2219043"/>
    <lineage>
        <taxon>Bacteria</taxon>
        <taxon>Bacillati</taxon>
        <taxon>Armatimonadota</taxon>
        <taxon>Armatimonadia</taxon>
        <taxon>Capsulimonadales</taxon>
        <taxon>Capsulimonadaceae</taxon>
        <taxon>Capsulimonas</taxon>
    </lineage>
</organism>
<comment type="subcellular location">
    <subcellularLocation>
        <location evidence="1">Cell membrane</location>
        <topology evidence="1">Single-pass membrane protein</topology>
    </subcellularLocation>
</comment>